<dbReference type="Proteomes" id="UP000714275">
    <property type="component" value="Unassembled WGS sequence"/>
</dbReference>
<dbReference type="OrthoDB" id="2907197at2759"/>
<evidence type="ECO:0000313" key="2">
    <source>
        <dbReference type="EMBL" id="KAG1775589.1"/>
    </source>
</evidence>
<protein>
    <submittedName>
        <fullName evidence="2">Uncharacterized protein</fullName>
    </submittedName>
</protein>
<comment type="caution">
    <text evidence="2">The sequence shown here is derived from an EMBL/GenBank/DDBJ whole genome shotgun (WGS) entry which is preliminary data.</text>
</comment>
<dbReference type="EMBL" id="JABBWD010000032">
    <property type="protein sequence ID" value="KAG1775589.1"/>
    <property type="molecule type" value="Genomic_DNA"/>
</dbReference>
<dbReference type="AlphaFoldDB" id="A0A9P7D119"/>
<reference evidence="2" key="1">
    <citation type="journal article" date="2020" name="New Phytol.">
        <title>Comparative genomics reveals dynamic genome evolution in host specialist ectomycorrhizal fungi.</title>
        <authorList>
            <person name="Lofgren L.A."/>
            <person name="Nguyen N.H."/>
            <person name="Vilgalys R."/>
            <person name="Ruytinx J."/>
            <person name="Liao H.L."/>
            <person name="Branco S."/>
            <person name="Kuo A."/>
            <person name="LaButti K."/>
            <person name="Lipzen A."/>
            <person name="Andreopoulos W."/>
            <person name="Pangilinan J."/>
            <person name="Riley R."/>
            <person name="Hundley H."/>
            <person name="Na H."/>
            <person name="Barry K."/>
            <person name="Grigoriev I.V."/>
            <person name="Stajich J.E."/>
            <person name="Kennedy P.G."/>
        </authorList>
    </citation>
    <scope>NUCLEOTIDE SEQUENCE</scope>
    <source>
        <strain evidence="2">DOB743</strain>
    </source>
</reference>
<sequence>SATKLLHPDDPQDVPRAIELMQAIITFSQLQHDSIDSSFSTNIDIRADLAAIKLLGDLIQSILLPFINTNLSLTQQVQCLSCYAHLSFTIFRSHRRAFMPYQLYYDTQTMTKNIVFCICKQQVLDPREKFFIGDSGDDRLELHFGHTRMIGGHNSGCSYSQVLDRLGAAKDIDGVFKRHPELDPGHHRLKMGTRHENIDHINCEMWRGDIVSGRCDLPSAWQMGRDMVLSNLTRSQIDPINYSFATLFSDPSIDMLRPFGLNKYLGISVDDTEDVSMSAPPISSTPQVLEDVSSHPALTDVELMHVDGDNESDEPILTFEEALTAQSDINLPPPQSVPIPSDPSAPPIPEGPGIRADDYLLFKGRWIHKQTICRLVINKDFVSKSCNRLERVRAGYTKVNKRINMSAGRITDGNLFLVGDTFLTIIRSGRTVSVGVLRSTLISSNNVSCASINITVMKAARTTVKITGQLLTIIPTHHPSDSPLTLTQFLWTGGYVKSHSIIPGTSDSTDRVVILTVPGSLVEPINPEPTFIRLREDINSDDFAEIKGGQSTWQIAQDALQAACNLLWEKSLETKVNLKSLASVTPSDVNTFPYRLLNGTTAILSAEGTHLLIASEGERISECPLCSAKAVDMRAHAGLHILRTLTNTPEDVALLEPVVVHSACGFCARSGWPECAITITSHSNAAPTLATKCMYQHHFRYGFADNGSKNKPCRNIPLKCELCHPALPPKPGQTSRRTMFGAVEAVWRYNMPGHILKEHEEYSVPGYKSIGVPLPASMLKAMALSDLE</sequence>
<feature type="region of interest" description="Disordered" evidence="1">
    <location>
        <begin position="330"/>
        <end position="350"/>
    </location>
</feature>
<proteinExistence type="predicted"/>
<gene>
    <name evidence="2" type="ORF">EV702DRAFT_926529</name>
</gene>
<keyword evidence="3" id="KW-1185">Reference proteome</keyword>
<feature type="compositionally biased region" description="Pro residues" evidence="1">
    <location>
        <begin position="331"/>
        <end position="350"/>
    </location>
</feature>
<accession>A0A9P7D119</accession>
<evidence type="ECO:0000256" key="1">
    <source>
        <dbReference type="SAM" id="MobiDB-lite"/>
    </source>
</evidence>
<name>A0A9P7D119_9AGAM</name>
<feature type="non-terminal residue" evidence="2">
    <location>
        <position position="1"/>
    </location>
</feature>
<feature type="non-terminal residue" evidence="2">
    <location>
        <position position="788"/>
    </location>
</feature>
<evidence type="ECO:0000313" key="3">
    <source>
        <dbReference type="Proteomes" id="UP000714275"/>
    </source>
</evidence>
<organism evidence="2 3">
    <name type="scientific">Suillus placidus</name>
    <dbReference type="NCBI Taxonomy" id="48579"/>
    <lineage>
        <taxon>Eukaryota</taxon>
        <taxon>Fungi</taxon>
        <taxon>Dikarya</taxon>
        <taxon>Basidiomycota</taxon>
        <taxon>Agaricomycotina</taxon>
        <taxon>Agaricomycetes</taxon>
        <taxon>Agaricomycetidae</taxon>
        <taxon>Boletales</taxon>
        <taxon>Suillineae</taxon>
        <taxon>Suillaceae</taxon>
        <taxon>Suillus</taxon>
    </lineage>
</organism>